<evidence type="ECO:0000313" key="3">
    <source>
        <dbReference type="Proteomes" id="UP000824890"/>
    </source>
</evidence>
<reference evidence="2 3" key="1">
    <citation type="submission" date="2021-05" db="EMBL/GenBank/DDBJ databases">
        <title>Genome Assembly of Synthetic Allotetraploid Brassica napus Reveals Homoeologous Exchanges between Subgenomes.</title>
        <authorList>
            <person name="Davis J.T."/>
        </authorList>
    </citation>
    <scope>NUCLEOTIDE SEQUENCE [LARGE SCALE GENOMIC DNA]</scope>
    <source>
        <strain evidence="3">cv. Da-Ae</strain>
        <tissue evidence="2">Seedling</tissue>
    </source>
</reference>
<feature type="region of interest" description="Disordered" evidence="1">
    <location>
        <begin position="492"/>
        <end position="512"/>
    </location>
</feature>
<proteinExistence type="predicted"/>
<name>A0ABQ8AE89_BRANA</name>
<evidence type="ECO:0000256" key="1">
    <source>
        <dbReference type="SAM" id="MobiDB-lite"/>
    </source>
</evidence>
<gene>
    <name evidence="2" type="ORF">HID58_052794</name>
</gene>
<protein>
    <submittedName>
        <fullName evidence="2">Uncharacterized protein</fullName>
    </submittedName>
</protein>
<feature type="non-terminal residue" evidence="2">
    <location>
        <position position="1"/>
    </location>
</feature>
<sequence>GNRNKFDHVKHPILNHDITRLLLTPNLSSLAPFQSNLCTENDLFAVMLTAWDQTEWAVSTAKKSFKPLTTLQHLCFGSYAFNSIPEQSTRHRQPHTHPPIPQNSTPRPSIPISFPLVHKQKSFCCCNLSESDQKGPRPTCMSSFTNLHSHDCVSVSNTATAFFHASRDPLSSGKKEPPISHELRNVRDGLRRVRGAVNAERIAIVKPVHLRTNRDIASTGRHNVETEIITSLGVAEDGIDASVGEAMSFLKLLETRERVGPPSSMTTSHDSILPQTSPPWRLSKAISAQQMTCLPSCFSGKKRASFFSPHFTALDHFDWAHSDAKNSSKPLTTLQRLCFGSYALNAFSEQSRSSTTHALTQSLEFNTSSISSHFFSFGSIGIPVTFHANLILHHHRIRPKSTNPHVFFYHRRLPHLRFCIKHHHCFTPRHPTIKSETGITDQVNLPVDDISNFTRHGSRREALRHVRDGLHRVGGTVNAEGINIVEHVHLRTHRDKASTGRHGRERSDDDQAVSRVEFPDVETAVTRVAVAEKSVETLRSPLVELRRVNEFPELLGDEGECRVVASGHTSYDVKGDVVWK</sequence>
<accession>A0ABQ8AE89</accession>
<organism evidence="2 3">
    <name type="scientific">Brassica napus</name>
    <name type="common">Rape</name>
    <dbReference type="NCBI Taxonomy" id="3708"/>
    <lineage>
        <taxon>Eukaryota</taxon>
        <taxon>Viridiplantae</taxon>
        <taxon>Streptophyta</taxon>
        <taxon>Embryophyta</taxon>
        <taxon>Tracheophyta</taxon>
        <taxon>Spermatophyta</taxon>
        <taxon>Magnoliopsida</taxon>
        <taxon>eudicotyledons</taxon>
        <taxon>Gunneridae</taxon>
        <taxon>Pentapetalae</taxon>
        <taxon>rosids</taxon>
        <taxon>malvids</taxon>
        <taxon>Brassicales</taxon>
        <taxon>Brassicaceae</taxon>
        <taxon>Brassiceae</taxon>
        <taxon>Brassica</taxon>
    </lineage>
</organism>
<feature type="region of interest" description="Disordered" evidence="1">
    <location>
        <begin position="87"/>
        <end position="109"/>
    </location>
</feature>
<keyword evidence="3" id="KW-1185">Reference proteome</keyword>
<dbReference type="Proteomes" id="UP000824890">
    <property type="component" value="Unassembled WGS sequence"/>
</dbReference>
<feature type="compositionally biased region" description="Basic residues" evidence="1">
    <location>
        <begin position="492"/>
        <end position="504"/>
    </location>
</feature>
<evidence type="ECO:0000313" key="2">
    <source>
        <dbReference type="EMBL" id="KAH0890365.1"/>
    </source>
</evidence>
<comment type="caution">
    <text evidence="2">The sequence shown here is derived from an EMBL/GenBank/DDBJ whole genome shotgun (WGS) entry which is preliminary data.</text>
</comment>
<dbReference type="EMBL" id="JAGKQM010000013">
    <property type="protein sequence ID" value="KAH0890365.1"/>
    <property type="molecule type" value="Genomic_DNA"/>
</dbReference>